<comment type="similarity">
    <text evidence="2">Belongs to the 5'-AMP-activated protein kinase beta subunit family.</text>
</comment>
<dbReference type="SUPFAM" id="SSF81296">
    <property type="entry name" value="E set domains"/>
    <property type="match status" value="1"/>
</dbReference>
<comment type="subcellular location">
    <subcellularLocation>
        <location evidence="1">Cytoplasm</location>
    </subcellularLocation>
</comment>
<dbReference type="PANTHER" id="PTHR10343">
    <property type="entry name" value="5'-AMP-ACTIVATED PROTEIN KINASE , BETA SUBUNIT"/>
    <property type="match status" value="1"/>
</dbReference>
<dbReference type="InterPro" id="IPR013783">
    <property type="entry name" value="Ig-like_fold"/>
</dbReference>
<protein>
    <submittedName>
        <fullName evidence="6">Galactose metabolism-related protein</fullName>
    </submittedName>
</protein>
<feature type="domain" description="Association with the SNF1 complex (ASC)" evidence="5">
    <location>
        <begin position="428"/>
        <end position="536"/>
    </location>
</feature>
<name>A0AAE0WL07_9PEZI</name>
<dbReference type="InterPro" id="IPR014756">
    <property type="entry name" value="Ig_E-set"/>
</dbReference>
<reference evidence="6" key="1">
    <citation type="submission" date="2023-07" db="EMBL/GenBank/DDBJ databases">
        <title>Black Yeasts Isolated from many extreme environments.</title>
        <authorList>
            <person name="Coleine C."/>
            <person name="Stajich J.E."/>
            <person name="Selbmann L."/>
        </authorList>
    </citation>
    <scope>NUCLEOTIDE SEQUENCE</scope>
    <source>
        <strain evidence="6">CCFEE 5485</strain>
    </source>
</reference>
<dbReference type="Pfam" id="PF16561">
    <property type="entry name" value="AMPK1_CBM"/>
    <property type="match status" value="1"/>
</dbReference>
<evidence type="ECO:0000256" key="4">
    <source>
        <dbReference type="SAM" id="MobiDB-lite"/>
    </source>
</evidence>
<evidence type="ECO:0000256" key="1">
    <source>
        <dbReference type="ARBA" id="ARBA00004496"/>
    </source>
</evidence>
<dbReference type="GeneID" id="89966761"/>
<dbReference type="GO" id="GO:0005737">
    <property type="term" value="C:cytoplasm"/>
    <property type="evidence" value="ECO:0007669"/>
    <property type="project" value="UniProtKB-SubCell"/>
</dbReference>
<evidence type="ECO:0000313" key="7">
    <source>
        <dbReference type="Proteomes" id="UP001274830"/>
    </source>
</evidence>
<feature type="compositionally biased region" description="Pro residues" evidence="4">
    <location>
        <begin position="408"/>
        <end position="424"/>
    </location>
</feature>
<evidence type="ECO:0000313" key="6">
    <source>
        <dbReference type="EMBL" id="KAK3673648.1"/>
    </source>
</evidence>
<dbReference type="GO" id="GO:0005634">
    <property type="term" value="C:nucleus"/>
    <property type="evidence" value="ECO:0007669"/>
    <property type="project" value="TreeGrafter"/>
</dbReference>
<dbReference type="Pfam" id="PF04739">
    <property type="entry name" value="AMPKBI"/>
    <property type="match status" value="1"/>
</dbReference>
<evidence type="ECO:0000259" key="5">
    <source>
        <dbReference type="SMART" id="SM01010"/>
    </source>
</evidence>
<dbReference type="SUPFAM" id="SSF160219">
    <property type="entry name" value="AMPKBI-like"/>
    <property type="match status" value="1"/>
</dbReference>
<keyword evidence="3" id="KW-0963">Cytoplasm</keyword>
<dbReference type="EMBL" id="JAUTXT010000024">
    <property type="protein sequence ID" value="KAK3673648.1"/>
    <property type="molecule type" value="Genomic_DNA"/>
</dbReference>
<dbReference type="GO" id="GO:0019901">
    <property type="term" value="F:protein kinase binding"/>
    <property type="evidence" value="ECO:0007669"/>
    <property type="project" value="TreeGrafter"/>
</dbReference>
<dbReference type="PANTHER" id="PTHR10343:SF84">
    <property type="entry name" value="5'-AMP-ACTIVATED PROTEIN KINASE SUBUNIT BETA-1"/>
    <property type="match status" value="1"/>
</dbReference>
<feature type="compositionally biased region" description="Polar residues" evidence="4">
    <location>
        <begin position="41"/>
        <end position="75"/>
    </location>
</feature>
<dbReference type="RefSeq" id="XP_064690112.1">
    <property type="nucleotide sequence ID" value="XM_064842206.1"/>
</dbReference>
<dbReference type="Gene3D" id="6.20.250.60">
    <property type="match status" value="1"/>
</dbReference>
<comment type="caution">
    <text evidence="6">The sequence shown here is derived from an EMBL/GenBank/DDBJ whole genome shotgun (WGS) entry which is preliminary data.</text>
</comment>
<dbReference type="InterPro" id="IPR032640">
    <property type="entry name" value="AMPK1_CBM"/>
</dbReference>
<organism evidence="6 7">
    <name type="scientific">Recurvomyces mirabilis</name>
    <dbReference type="NCBI Taxonomy" id="574656"/>
    <lineage>
        <taxon>Eukaryota</taxon>
        <taxon>Fungi</taxon>
        <taxon>Dikarya</taxon>
        <taxon>Ascomycota</taxon>
        <taxon>Pezizomycotina</taxon>
        <taxon>Dothideomycetes</taxon>
        <taxon>Dothideomycetidae</taxon>
        <taxon>Mycosphaerellales</taxon>
        <taxon>Teratosphaeriaceae</taxon>
        <taxon>Recurvomyces</taxon>
    </lineage>
</organism>
<accession>A0AAE0WL07</accession>
<evidence type="ECO:0000256" key="2">
    <source>
        <dbReference type="ARBA" id="ARBA00010926"/>
    </source>
</evidence>
<dbReference type="GO" id="GO:0007165">
    <property type="term" value="P:signal transduction"/>
    <property type="evidence" value="ECO:0007669"/>
    <property type="project" value="UniProtKB-ARBA"/>
</dbReference>
<dbReference type="CDD" id="cd02859">
    <property type="entry name" value="E_set_AMPKbeta_like_N"/>
    <property type="match status" value="1"/>
</dbReference>
<proteinExistence type="inferred from homology"/>
<dbReference type="AlphaFoldDB" id="A0AAE0WL07"/>
<dbReference type="Proteomes" id="UP001274830">
    <property type="component" value="Unassembled WGS sequence"/>
</dbReference>
<feature type="compositionally biased region" description="Low complexity" evidence="4">
    <location>
        <begin position="133"/>
        <end position="145"/>
    </location>
</feature>
<dbReference type="FunFam" id="2.60.40.10:FF:000562">
    <property type="entry name" value="Snf1 kinase complex beta-subunit Gal83"/>
    <property type="match status" value="1"/>
</dbReference>
<dbReference type="SMART" id="SM01010">
    <property type="entry name" value="AMPKBI"/>
    <property type="match status" value="1"/>
</dbReference>
<dbReference type="InterPro" id="IPR037256">
    <property type="entry name" value="ASC_dom_sf"/>
</dbReference>
<feature type="compositionally biased region" description="Polar residues" evidence="4">
    <location>
        <begin position="97"/>
        <end position="108"/>
    </location>
</feature>
<feature type="region of interest" description="Disordered" evidence="4">
    <location>
        <begin position="1"/>
        <end position="200"/>
    </location>
</feature>
<feature type="region of interest" description="Disordered" evidence="4">
    <location>
        <begin position="378"/>
        <end position="431"/>
    </location>
</feature>
<evidence type="ECO:0000256" key="3">
    <source>
        <dbReference type="ARBA" id="ARBA00022490"/>
    </source>
</evidence>
<dbReference type="GO" id="GO:0031588">
    <property type="term" value="C:nucleotide-activated protein kinase complex"/>
    <property type="evidence" value="ECO:0007669"/>
    <property type="project" value="TreeGrafter"/>
</dbReference>
<feature type="compositionally biased region" description="Low complexity" evidence="4">
    <location>
        <begin position="79"/>
        <end position="88"/>
    </location>
</feature>
<dbReference type="InterPro" id="IPR006828">
    <property type="entry name" value="ASC_dom"/>
</dbReference>
<sequence>MGNAESSSSREENAKSPSPASVKYSILERQASREAKRKQQSHASTKPSAPASTLVPSSAASTTTTREHASPTQTHSRARSITSATSRSKATDDSASSHRSNRSAMGQTESKERRPPSRSQTLPAPPVDDDRVSTSSPSSRPVDVPQAGDGLSEKEIFEPTGIPQGSPYSAPTTNRYDRPPRLPLPIEEELHTPGSPILTAQDVSSPLYQSEVDGLLPRRSSVLSSTTADDDEIGDLDAFMPESHSSAPSVPTTVTWRGDSDKVYVTGTFVNWERKFKLHPDKENGGFTATLQLKPGTHHLKFLVGGDMVTSDDLPTTVDYTNILVNYIEVVAPLPATAEQAPVPAEPMPIPGAALTAAQAIETGEAIARPMDIRPAQRAPETVEGGQPSTLQETVGAGPAQPTSIPRAPEPLPTPTPRTQPVPKPVKQKLPRPKYTSEIPAFLFDLDSNNTEDQKVQRAKRVEQHLPQPPSLPMFLGKSILNGNMPHKDDASVLLMPNHTVLNHLATSSIKSGVLATSGTTRYKRKFLTTIMYKPTADD</sequence>
<dbReference type="Gene3D" id="2.60.40.10">
    <property type="entry name" value="Immunoglobulins"/>
    <property type="match status" value="1"/>
</dbReference>
<gene>
    <name evidence="6" type="primary">GAL83</name>
    <name evidence="6" type="ORF">LTR78_006553</name>
</gene>
<dbReference type="InterPro" id="IPR050827">
    <property type="entry name" value="CRP1_MDG1_kinase"/>
</dbReference>
<keyword evidence="7" id="KW-1185">Reference proteome</keyword>